<reference evidence="1" key="1">
    <citation type="journal article" date="2014" name="Front. Microbiol.">
        <title>High frequency of phylogenetically diverse reductive dehalogenase-homologous genes in deep subseafloor sedimentary metagenomes.</title>
        <authorList>
            <person name="Kawai M."/>
            <person name="Futagami T."/>
            <person name="Toyoda A."/>
            <person name="Takaki Y."/>
            <person name="Nishi S."/>
            <person name="Hori S."/>
            <person name="Arai W."/>
            <person name="Tsubouchi T."/>
            <person name="Morono Y."/>
            <person name="Uchiyama I."/>
            <person name="Ito T."/>
            <person name="Fujiyama A."/>
            <person name="Inagaki F."/>
            <person name="Takami H."/>
        </authorList>
    </citation>
    <scope>NUCLEOTIDE SEQUENCE</scope>
    <source>
        <strain evidence="1">Expedition CK06-06</strain>
    </source>
</reference>
<sequence length="83" mass="9546">MSNNIFKEAKQLLATKPVEEMTEGEVLKVKVVVSLLDILPEFKGLTTLEGLENLDQRLEMMQLLVRLARLLNLLIWLQSLKVR</sequence>
<comment type="caution">
    <text evidence="1">The sequence shown here is derived from an EMBL/GenBank/DDBJ whole genome shotgun (WGS) entry which is preliminary data.</text>
</comment>
<organism evidence="1">
    <name type="scientific">marine sediment metagenome</name>
    <dbReference type="NCBI Taxonomy" id="412755"/>
    <lineage>
        <taxon>unclassified sequences</taxon>
        <taxon>metagenomes</taxon>
        <taxon>ecological metagenomes</taxon>
    </lineage>
</organism>
<dbReference type="EMBL" id="BARV01019773">
    <property type="protein sequence ID" value="GAI20006.1"/>
    <property type="molecule type" value="Genomic_DNA"/>
</dbReference>
<accession>X1MPS3</accession>
<evidence type="ECO:0000313" key="1">
    <source>
        <dbReference type="EMBL" id="GAI20006.1"/>
    </source>
</evidence>
<name>X1MPS3_9ZZZZ</name>
<dbReference type="AlphaFoldDB" id="X1MPS3"/>
<proteinExistence type="predicted"/>
<protein>
    <submittedName>
        <fullName evidence="1">Uncharacterized protein</fullName>
    </submittedName>
</protein>
<gene>
    <name evidence="1" type="ORF">S06H3_33166</name>
</gene>